<dbReference type="Pfam" id="PF08706">
    <property type="entry name" value="D5_N"/>
    <property type="match status" value="1"/>
</dbReference>
<gene>
    <name evidence="2" type="ORF">N5A92_11900</name>
</gene>
<dbReference type="RefSeq" id="WP_260902870.1">
    <property type="nucleotide sequence ID" value="NZ_JAOCZP010000003.1"/>
</dbReference>
<sequence>MNNVQAIPIEEHEAIPPAFTDEAVALLFADRHVDNLRYVAAQSRWFHWTGTHWRIDDTLLAFDLVRSVCREMAADCNNERVATVLASAKTVAAVERLAKADRQLAASLDQWDAEPDTFNTKRTNP</sequence>
<reference evidence="2 3" key="1">
    <citation type="submission" date="2022-09" db="EMBL/GenBank/DDBJ databases">
        <title>Chelativorans salina sp. nov., a novel slightly halophilic bacterium isolated from a saline lake sediment enrichment.</title>
        <authorList>
            <person name="Gao L."/>
            <person name="Fang B.-Z."/>
            <person name="Li W.-J."/>
        </authorList>
    </citation>
    <scope>NUCLEOTIDE SEQUENCE [LARGE SCALE GENOMIC DNA]</scope>
    <source>
        <strain evidence="2 3">EGI FJ00035</strain>
    </source>
</reference>
<keyword evidence="3" id="KW-1185">Reference proteome</keyword>
<organism evidence="2 3">
    <name type="scientific">Chelativorans salis</name>
    <dbReference type="NCBI Taxonomy" id="2978478"/>
    <lineage>
        <taxon>Bacteria</taxon>
        <taxon>Pseudomonadati</taxon>
        <taxon>Pseudomonadota</taxon>
        <taxon>Alphaproteobacteria</taxon>
        <taxon>Hyphomicrobiales</taxon>
        <taxon>Phyllobacteriaceae</taxon>
        <taxon>Chelativorans</taxon>
    </lineage>
</organism>
<dbReference type="Proteomes" id="UP001320831">
    <property type="component" value="Unassembled WGS sequence"/>
</dbReference>
<protein>
    <recommendedName>
        <fullName evidence="1">Bacteriophage/plasmid primase P4 C-terminal domain-containing protein</fullName>
    </recommendedName>
</protein>
<evidence type="ECO:0000259" key="1">
    <source>
        <dbReference type="Pfam" id="PF08706"/>
    </source>
</evidence>
<proteinExistence type="predicted"/>
<dbReference type="InterPro" id="IPR014818">
    <property type="entry name" value="Phage/plasmid_primase_P4_C"/>
</dbReference>
<evidence type="ECO:0000313" key="2">
    <source>
        <dbReference type="EMBL" id="MCT7375736.1"/>
    </source>
</evidence>
<evidence type="ECO:0000313" key="3">
    <source>
        <dbReference type="Proteomes" id="UP001320831"/>
    </source>
</evidence>
<name>A0ABT2LN52_9HYPH</name>
<dbReference type="EMBL" id="JAOCZP010000003">
    <property type="protein sequence ID" value="MCT7375736.1"/>
    <property type="molecule type" value="Genomic_DNA"/>
</dbReference>
<accession>A0ABT2LN52</accession>
<comment type="caution">
    <text evidence="2">The sequence shown here is derived from an EMBL/GenBank/DDBJ whole genome shotgun (WGS) entry which is preliminary data.</text>
</comment>
<feature type="domain" description="Bacteriophage/plasmid primase P4 C-terminal" evidence="1">
    <location>
        <begin position="25"/>
        <end position="121"/>
    </location>
</feature>